<feature type="transmembrane region" description="Helical" evidence="1">
    <location>
        <begin position="123"/>
        <end position="141"/>
    </location>
</feature>
<sequence>MPNSFATFALCAWPIVAICLFATQSLTRAILWTLMGAQLVLPVGAYFKFEMIPQFDKFSIPNLCVLLGCLVLGRRRLRIFSNFGLAELLVSGLLVGPIITSLLNGDPVQIGAEVRPGVGLYDALSFAENSFIFMIPFFIGRQYLSKSEDIRDTMFILVIAGLVYSLPLLYEIRMSPTLQAQIYGFSATDFVMTARWGGYRPMVFMGHGLIASFFAMTTAVAAAALWRTRLRSFQFFPAAGLTAYLSAILVLCKSFGALLYGAVLVPLLRWTSPRVHMRVAVVLVSISLLYPALRSFDLFPTHVLAETVAMISEERALSLEFRFVNEDKLLRHAFQRPLFGWGRYGRNRVYSEQNGQDASVTDGMWIITVGQFGILGFVAQFGLLALGVFRAASASRHLRGPLQDTIFLSALALIVSANLIELIPNATLLPWTWLLSGALLGRAEALKRQLARDPAQMKLTRIGSPVAARA</sequence>
<feature type="transmembrane region" description="Helical" evidence="1">
    <location>
        <begin position="208"/>
        <end position="226"/>
    </location>
</feature>
<feature type="transmembrane region" description="Helical" evidence="1">
    <location>
        <begin position="275"/>
        <end position="293"/>
    </location>
</feature>
<name>A0A9X1UF72_9BRAD</name>
<dbReference type="EMBL" id="JAKLTY010000047">
    <property type="protein sequence ID" value="MCG2632728.1"/>
    <property type="molecule type" value="Genomic_DNA"/>
</dbReference>
<evidence type="ECO:0000313" key="2">
    <source>
        <dbReference type="EMBL" id="MCG2632728.1"/>
    </source>
</evidence>
<feature type="transmembrane region" description="Helical" evidence="1">
    <location>
        <begin position="55"/>
        <end position="73"/>
    </location>
</feature>
<keyword evidence="1" id="KW-1133">Transmembrane helix</keyword>
<organism evidence="2 3">
    <name type="scientific">Bradyrhizobium zhengyangense</name>
    <dbReference type="NCBI Taxonomy" id="2911009"/>
    <lineage>
        <taxon>Bacteria</taxon>
        <taxon>Pseudomonadati</taxon>
        <taxon>Pseudomonadota</taxon>
        <taxon>Alphaproteobacteria</taxon>
        <taxon>Hyphomicrobiales</taxon>
        <taxon>Nitrobacteraceae</taxon>
        <taxon>Bradyrhizobium</taxon>
    </lineage>
</organism>
<gene>
    <name evidence="2" type="ORF">L6654_39695</name>
</gene>
<evidence type="ECO:0000256" key="1">
    <source>
        <dbReference type="SAM" id="Phobius"/>
    </source>
</evidence>
<protein>
    <recommendedName>
        <fullName evidence="4">O-antigen ligase domain-containing protein</fullName>
    </recommendedName>
</protein>
<accession>A0A9X1UF72</accession>
<feature type="transmembrane region" description="Helical" evidence="1">
    <location>
        <begin position="238"/>
        <end position="263"/>
    </location>
</feature>
<reference evidence="2" key="1">
    <citation type="submission" date="2022-01" db="EMBL/GenBank/DDBJ databases">
        <title>Genome sequnece data of strain Bradyrhizobium sp. nov.</title>
        <authorList>
            <person name="Zhang J."/>
        </authorList>
    </citation>
    <scope>NUCLEOTIDE SEQUENCE</scope>
    <source>
        <strain evidence="2">WYCCWR 13023</strain>
    </source>
</reference>
<feature type="transmembrane region" description="Helical" evidence="1">
    <location>
        <begin position="401"/>
        <end position="420"/>
    </location>
</feature>
<proteinExistence type="predicted"/>
<feature type="transmembrane region" description="Helical" evidence="1">
    <location>
        <begin position="153"/>
        <end position="172"/>
    </location>
</feature>
<feature type="transmembrane region" description="Helical" evidence="1">
    <location>
        <begin position="85"/>
        <end position="103"/>
    </location>
</feature>
<feature type="transmembrane region" description="Helical" evidence="1">
    <location>
        <begin position="178"/>
        <end position="196"/>
    </location>
</feature>
<dbReference type="AlphaFoldDB" id="A0A9X1UF72"/>
<evidence type="ECO:0008006" key="4">
    <source>
        <dbReference type="Google" id="ProtNLM"/>
    </source>
</evidence>
<feature type="transmembrane region" description="Helical" evidence="1">
    <location>
        <begin position="6"/>
        <end position="23"/>
    </location>
</feature>
<keyword evidence="1" id="KW-0472">Membrane</keyword>
<feature type="transmembrane region" description="Helical" evidence="1">
    <location>
        <begin position="364"/>
        <end position="389"/>
    </location>
</feature>
<comment type="caution">
    <text evidence="2">The sequence shown here is derived from an EMBL/GenBank/DDBJ whole genome shotgun (WGS) entry which is preliminary data.</text>
</comment>
<feature type="transmembrane region" description="Helical" evidence="1">
    <location>
        <begin position="30"/>
        <end position="49"/>
    </location>
</feature>
<dbReference type="RefSeq" id="WP_237892050.1">
    <property type="nucleotide sequence ID" value="NZ_JAKLTY010000047.1"/>
</dbReference>
<evidence type="ECO:0000313" key="3">
    <source>
        <dbReference type="Proteomes" id="UP001139054"/>
    </source>
</evidence>
<keyword evidence="1" id="KW-0812">Transmembrane</keyword>
<dbReference type="Proteomes" id="UP001139054">
    <property type="component" value="Unassembled WGS sequence"/>
</dbReference>